<protein>
    <recommendedName>
        <fullName evidence="3">Carboxylic ester hydrolase</fullName>
        <ecNumber evidence="3">3.1.1.-</ecNumber>
    </recommendedName>
</protein>
<dbReference type="EC" id="3.1.1.-" evidence="3"/>
<feature type="domain" description="Carboxylesterase type B" evidence="4">
    <location>
        <begin position="44"/>
        <end position="543"/>
    </location>
</feature>
<comment type="caution">
    <text evidence="5">The sequence shown here is derived from an EMBL/GenBank/DDBJ whole genome shotgun (WGS) entry which is preliminary data.</text>
</comment>
<dbReference type="EMBL" id="PVZC01000001">
    <property type="protein sequence ID" value="PRY02481.1"/>
    <property type="molecule type" value="Genomic_DNA"/>
</dbReference>
<keyword evidence="6" id="KW-1185">Reference proteome</keyword>
<proteinExistence type="inferred from homology"/>
<dbReference type="InterPro" id="IPR029058">
    <property type="entry name" value="AB_hydrolase_fold"/>
</dbReference>
<dbReference type="RefSeq" id="WP_106240146.1">
    <property type="nucleotide sequence ID" value="NZ_PVZC01000001.1"/>
</dbReference>
<feature type="chain" id="PRO_5015376735" description="Carboxylic ester hydrolase" evidence="3">
    <location>
        <begin position="37"/>
        <end position="549"/>
    </location>
</feature>
<dbReference type="PANTHER" id="PTHR43918:SF4">
    <property type="entry name" value="CARBOXYLIC ESTER HYDROLASE"/>
    <property type="match status" value="1"/>
</dbReference>
<name>A0A2T0QF55_9ACTN</name>
<dbReference type="AlphaFoldDB" id="A0A2T0QF55"/>
<dbReference type="PROSITE" id="PS00122">
    <property type="entry name" value="CARBOXYLESTERASE_B_1"/>
    <property type="match status" value="1"/>
</dbReference>
<comment type="similarity">
    <text evidence="1 3">Belongs to the type-B carboxylesterase/lipase family.</text>
</comment>
<sequence>MGTHRSRRRRRPALAAAVAAASVTLLAGAVVAPATALPGQEPGTVVATRDGRVRGTVHEDGTRTFYALPYAAPPVGELRWSAPEPAAAWPGTRDATAPGPACPQAQLPESVPSGEDCLHLNVTTPSRSAGSGPRPVLVWVHGGSFTSGRAAEFGARRMAERHGVVVVTVNYRLGALGLLSLPELAGSGTFGLADQQQALRWVRDNAAAFGGDPGRVTLFGESAGGVGVCAQLASPGAAGLFHRAVLQSGSCSTLSVSMVAGAQGLIVLPEPQRLLITAEDSREAGAQLAAAVGCERPTDAESLACLRELPAQTLVDAQAEGPAAPAYGTELLPVDPAEALRSGAFNRVPVITGHTRDEARLTGVVTEILVGPLTERRFAEQLDEVFGAQAGAVAARYPIADHGTPGLAWAALDTDRSFACPQLRDAGALAAHVPTYSYTFDDRTAPPYLPADFPYPPDFPMGASHAAELGYLFELDGRPDRLAPEQRELADTMTGYWTRFARTGEPNGHGRPRWPAFPGASQSLDTAPAGVGQVDAHQRHNCELWAEVD</sequence>
<evidence type="ECO:0000313" key="6">
    <source>
        <dbReference type="Proteomes" id="UP000237846"/>
    </source>
</evidence>
<dbReference type="SUPFAM" id="SSF53474">
    <property type="entry name" value="alpha/beta-Hydrolases"/>
    <property type="match status" value="1"/>
</dbReference>
<feature type="signal peptide" evidence="3">
    <location>
        <begin position="1"/>
        <end position="36"/>
    </location>
</feature>
<gene>
    <name evidence="5" type="ORF">CLV72_1011083</name>
</gene>
<keyword evidence="2 3" id="KW-0378">Hydrolase</keyword>
<dbReference type="Proteomes" id="UP000237846">
    <property type="component" value="Unassembled WGS sequence"/>
</dbReference>
<organism evidence="5 6">
    <name type="scientific">Allonocardiopsis opalescens</name>
    <dbReference type="NCBI Taxonomy" id="1144618"/>
    <lineage>
        <taxon>Bacteria</taxon>
        <taxon>Bacillati</taxon>
        <taxon>Actinomycetota</taxon>
        <taxon>Actinomycetes</taxon>
        <taxon>Streptosporangiales</taxon>
        <taxon>Allonocardiopsis</taxon>
    </lineage>
</organism>
<dbReference type="Gene3D" id="3.40.50.1820">
    <property type="entry name" value="alpha/beta hydrolase"/>
    <property type="match status" value="1"/>
</dbReference>
<dbReference type="InterPro" id="IPR002018">
    <property type="entry name" value="CarbesteraseB"/>
</dbReference>
<keyword evidence="3" id="KW-0732">Signal</keyword>
<evidence type="ECO:0000313" key="5">
    <source>
        <dbReference type="EMBL" id="PRY02481.1"/>
    </source>
</evidence>
<evidence type="ECO:0000256" key="1">
    <source>
        <dbReference type="ARBA" id="ARBA00005964"/>
    </source>
</evidence>
<reference evidence="5 6" key="1">
    <citation type="submission" date="2018-03" db="EMBL/GenBank/DDBJ databases">
        <title>Genomic Encyclopedia of Archaeal and Bacterial Type Strains, Phase II (KMG-II): from individual species to whole genera.</title>
        <authorList>
            <person name="Goeker M."/>
        </authorList>
    </citation>
    <scope>NUCLEOTIDE SEQUENCE [LARGE SCALE GENOMIC DNA]</scope>
    <source>
        <strain evidence="5 6">DSM 45601</strain>
    </source>
</reference>
<accession>A0A2T0QF55</accession>
<dbReference type="GO" id="GO:0052689">
    <property type="term" value="F:carboxylic ester hydrolase activity"/>
    <property type="evidence" value="ECO:0007669"/>
    <property type="project" value="TreeGrafter"/>
</dbReference>
<dbReference type="OrthoDB" id="4308422at2"/>
<dbReference type="InterPro" id="IPR006311">
    <property type="entry name" value="TAT_signal"/>
</dbReference>
<evidence type="ECO:0000259" key="4">
    <source>
        <dbReference type="Pfam" id="PF00135"/>
    </source>
</evidence>
<dbReference type="InterPro" id="IPR050654">
    <property type="entry name" value="AChE-related_enzymes"/>
</dbReference>
<dbReference type="PROSITE" id="PS51318">
    <property type="entry name" value="TAT"/>
    <property type="match status" value="1"/>
</dbReference>
<dbReference type="Pfam" id="PF00135">
    <property type="entry name" value="COesterase"/>
    <property type="match status" value="1"/>
</dbReference>
<evidence type="ECO:0000256" key="2">
    <source>
        <dbReference type="ARBA" id="ARBA00022801"/>
    </source>
</evidence>
<dbReference type="PANTHER" id="PTHR43918">
    <property type="entry name" value="ACETYLCHOLINESTERASE"/>
    <property type="match status" value="1"/>
</dbReference>
<dbReference type="InterPro" id="IPR019826">
    <property type="entry name" value="Carboxylesterase_B_AS"/>
</dbReference>
<evidence type="ECO:0000256" key="3">
    <source>
        <dbReference type="RuleBase" id="RU361235"/>
    </source>
</evidence>